<evidence type="ECO:0000313" key="1">
    <source>
        <dbReference type="EMBL" id="KAG0150893.1"/>
    </source>
</evidence>
<gene>
    <name evidence="1" type="ORF">CROQUDRAFT_30833</name>
</gene>
<feature type="non-terminal residue" evidence="1">
    <location>
        <position position="1"/>
    </location>
</feature>
<sequence length="79" mass="8829">LKTLCKQTAHLVTCLNAYQSQLASCCMAFPNQAYPPNITHDELLSTNSNHTFWNNGLFTNAQEPWAVDPDMQHGILHTA</sequence>
<feature type="non-terminal residue" evidence="1">
    <location>
        <position position="79"/>
    </location>
</feature>
<organism evidence="1 2">
    <name type="scientific">Cronartium quercuum f. sp. fusiforme G11</name>
    <dbReference type="NCBI Taxonomy" id="708437"/>
    <lineage>
        <taxon>Eukaryota</taxon>
        <taxon>Fungi</taxon>
        <taxon>Dikarya</taxon>
        <taxon>Basidiomycota</taxon>
        <taxon>Pucciniomycotina</taxon>
        <taxon>Pucciniomycetes</taxon>
        <taxon>Pucciniales</taxon>
        <taxon>Coleosporiaceae</taxon>
        <taxon>Cronartium</taxon>
    </lineage>
</organism>
<protein>
    <submittedName>
        <fullName evidence="1">Uncharacterized protein</fullName>
    </submittedName>
</protein>
<dbReference type="EMBL" id="MU167216">
    <property type="protein sequence ID" value="KAG0150893.1"/>
    <property type="molecule type" value="Genomic_DNA"/>
</dbReference>
<comment type="caution">
    <text evidence="1">The sequence shown here is derived from an EMBL/GenBank/DDBJ whole genome shotgun (WGS) entry which is preliminary data.</text>
</comment>
<name>A0A9P6THL2_9BASI</name>
<dbReference type="Proteomes" id="UP000886653">
    <property type="component" value="Unassembled WGS sequence"/>
</dbReference>
<evidence type="ECO:0000313" key="2">
    <source>
        <dbReference type="Proteomes" id="UP000886653"/>
    </source>
</evidence>
<dbReference type="OrthoDB" id="2506732at2759"/>
<keyword evidence="2" id="KW-1185">Reference proteome</keyword>
<dbReference type="AlphaFoldDB" id="A0A9P6THL2"/>
<reference evidence="1" key="1">
    <citation type="submission" date="2013-11" db="EMBL/GenBank/DDBJ databases">
        <title>Genome sequence of the fusiform rust pathogen reveals effectors for host alternation and coevolution with pine.</title>
        <authorList>
            <consortium name="DOE Joint Genome Institute"/>
            <person name="Smith K."/>
            <person name="Pendleton A."/>
            <person name="Kubisiak T."/>
            <person name="Anderson C."/>
            <person name="Salamov A."/>
            <person name="Aerts A."/>
            <person name="Riley R."/>
            <person name="Clum A."/>
            <person name="Lindquist E."/>
            <person name="Ence D."/>
            <person name="Campbell M."/>
            <person name="Kronenberg Z."/>
            <person name="Feau N."/>
            <person name="Dhillon B."/>
            <person name="Hamelin R."/>
            <person name="Burleigh J."/>
            <person name="Smith J."/>
            <person name="Yandell M."/>
            <person name="Nelson C."/>
            <person name="Grigoriev I."/>
            <person name="Davis J."/>
        </authorList>
    </citation>
    <scope>NUCLEOTIDE SEQUENCE</scope>
    <source>
        <strain evidence="1">G11</strain>
    </source>
</reference>
<accession>A0A9P6THL2</accession>
<proteinExistence type="predicted"/>